<dbReference type="EC" id="3.1.1.-" evidence="6"/>
<evidence type="ECO:0000256" key="5">
    <source>
        <dbReference type="ARBA" id="ARBA00023180"/>
    </source>
</evidence>
<dbReference type="PROSITE" id="PS00122">
    <property type="entry name" value="CARBOXYLESTERASE_B_1"/>
    <property type="match status" value="1"/>
</dbReference>
<comment type="similarity">
    <text evidence="1 6">Belongs to the type-B carboxylesterase/lipase family.</text>
</comment>
<keyword evidence="2" id="KW-0719">Serine esterase</keyword>
<dbReference type="PANTHER" id="PTHR43142">
    <property type="entry name" value="CARBOXYLIC ESTER HYDROLASE"/>
    <property type="match status" value="1"/>
</dbReference>
<dbReference type="InterPro" id="IPR019826">
    <property type="entry name" value="Carboxylesterase_B_AS"/>
</dbReference>
<dbReference type="EMBL" id="KM220542">
    <property type="protein sequence ID" value="AIY68333.1"/>
    <property type="molecule type" value="mRNA"/>
</dbReference>
<keyword evidence="4" id="KW-1015">Disulfide bond</keyword>
<evidence type="ECO:0000256" key="6">
    <source>
        <dbReference type="RuleBase" id="RU361235"/>
    </source>
</evidence>
<dbReference type="SUPFAM" id="SSF53474">
    <property type="entry name" value="alpha/beta-Hydrolases"/>
    <property type="match status" value="1"/>
</dbReference>
<keyword evidence="3 6" id="KW-0378">Hydrolase</keyword>
<organism evidence="8">
    <name type="scientific">Leptinotarsa decemlineata</name>
    <name type="common">Colorado potato beetle</name>
    <name type="synonym">Doryphora decemlineata</name>
    <dbReference type="NCBI Taxonomy" id="7539"/>
    <lineage>
        <taxon>Eukaryota</taxon>
        <taxon>Metazoa</taxon>
        <taxon>Ecdysozoa</taxon>
        <taxon>Arthropoda</taxon>
        <taxon>Hexapoda</taxon>
        <taxon>Insecta</taxon>
        <taxon>Pterygota</taxon>
        <taxon>Neoptera</taxon>
        <taxon>Endopterygota</taxon>
        <taxon>Coleoptera</taxon>
        <taxon>Polyphaga</taxon>
        <taxon>Cucujiformia</taxon>
        <taxon>Chrysomeloidea</taxon>
        <taxon>Chrysomelidae</taxon>
        <taxon>Chrysomelinae</taxon>
        <taxon>Doryphorini</taxon>
        <taxon>Leptinotarsa</taxon>
    </lineage>
</organism>
<dbReference type="GO" id="GO:0052689">
    <property type="term" value="F:carboxylic ester hydrolase activity"/>
    <property type="evidence" value="ECO:0007669"/>
    <property type="project" value="UniProtKB-KW"/>
</dbReference>
<dbReference type="InterPro" id="IPR002018">
    <property type="entry name" value="CarbesteraseB"/>
</dbReference>
<name>A0A0A7ENP2_LEPDE</name>
<dbReference type="Pfam" id="PF00135">
    <property type="entry name" value="COesterase"/>
    <property type="match status" value="1"/>
</dbReference>
<feature type="non-terminal residue" evidence="8">
    <location>
        <position position="1"/>
    </location>
</feature>
<evidence type="ECO:0000256" key="1">
    <source>
        <dbReference type="ARBA" id="ARBA00005964"/>
    </source>
</evidence>
<sequence length="564" mass="64000">TRGFIFVMMKLTSVLFLTVHFIFVVADILVTIPDGTIRGREEYSQRGIKFFSFQQIPFAKPPLGELRFKEPQPVDKWEGVLNATTNTKVCYQTYGDDRTVGLENEDCLYLNVFTPRYPSSTNSLPVMFEIYGGGFMNGAATLDTFGPHYLMENDVIVVSVNYRVAAFGFLSTGDMVIPGNYGLKDQQMGLKWVQKNIKYFGGDPKKVTIFGESAGASSVAYHLLSKGSQGLFRAAIAASGTALSPWAYQRDHKEYAYKLASGIDENFKANSTSEDLLNFLRSVPASKIKDVTRIFPEDLHNDQITEGFFFAPVVEPAHENAFLTEKMYSAIENGRANRVPLMIGMCEEELLIKANDPSFSQYLKLIDEDQSILVNKNMRLTDEKDITNAANAIHSLYTNGRFEDHPGAAIRFFSDSGFSKGIIRHAQLQSKFSDVYFYQFNYHGRLSGNTGPFFEGAGKIRHGEDLTYIWAWDNQTYLNSFPQEDVLTNERIRQLYTDFAKHLNPTPSESELLENIIWPKVKPDDFQYLDFNNTLTIKSNPKADVYSKWLDIYEKMVVKPYDTF</sequence>
<dbReference type="PANTHER" id="PTHR43142:SF1">
    <property type="entry name" value="CARBOXYLIC ESTER HYDROLASE"/>
    <property type="match status" value="1"/>
</dbReference>
<reference evidence="8" key="1">
    <citation type="submission" date="2014-07" db="EMBL/GenBank/DDBJ databases">
        <title>Identification of esterase genes and their expression profiles in several pesticides treated Colorado potato beetle, Leptinotarsa decemlineata.</title>
        <authorList>
            <person name="Lv F."/>
            <person name="Fu K."/>
        </authorList>
    </citation>
    <scope>NUCLEOTIDE SEQUENCE</scope>
</reference>
<dbReference type="Gene3D" id="3.40.50.1820">
    <property type="entry name" value="alpha/beta hydrolase"/>
    <property type="match status" value="1"/>
</dbReference>
<protein>
    <recommendedName>
        <fullName evidence="6">Carboxylic ester hydrolase</fullName>
        <ecNumber evidence="6">3.1.1.-</ecNumber>
    </recommendedName>
</protein>
<evidence type="ECO:0000256" key="2">
    <source>
        <dbReference type="ARBA" id="ARBA00022487"/>
    </source>
</evidence>
<evidence type="ECO:0000313" key="8">
    <source>
        <dbReference type="EMBL" id="AIY68333.1"/>
    </source>
</evidence>
<dbReference type="PROSITE" id="PS00941">
    <property type="entry name" value="CARBOXYLESTERASE_B_2"/>
    <property type="match status" value="1"/>
</dbReference>
<feature type="domain" description="Carboxylesterase type B" evidence="7">
    <location>
        <begin position="29"/>
        <end position="547"/>
    </location>
</feature>
<evidence type="ECO:0000259" key="7">
    <source>
        <dbReference type="Pfam" id="PF00135"/>
    </source>
</evidence>
<dbReference type="AlphaFoldDB" id="A0A0A7ENP2"/>
<proteinExistence type="evidence at transcript level"/>
<evidence type="ECO:0000256" key="4">
    <source>
        <dbReference type="ARBA" id="ARBA00023157"/>
    </source>
</evidence>
<evidence type="ECO:0000256" key="3">
    <source>
        <dbReference type="ARBA" id="ARBA00022801"/>
    </source>
</evidence>
<dbReference type="InterPro" id="IPR019819">
    <property type="entry name" value="Carboxylesterase_B_CS"/>
</dbReference>
<keyword evidence="5" id="KW-0325">Glycoprotein</keyword>
<dbReference type="InterPro" id="IPR029058">
    <property type="entry name" value="AB_hydrolase_fold"/>
</dbReference>
<dbReference type="ESTHER" id="lepde-a0a0a7enp2">
    <property type="family name" value="Carb_B_Arthropoda"/>
</dbReference>
<dbReference type="OrthoDB" id="6846267at2759"/>
<accession>A0A0A7ENP2</accession>